<dbReference type="Gene3D" id="3.40.30.10">
    <property type="entry name" value="Glutaredoxin"/>
    <property type="match status" value="1"/>
</dbReference>
<gene>
    <name evidence="1" type="ORF">ECE50_024945</name>
</gene>
<keyword evidence="2" id="KW-1185">Reference proteome</keyword>
<dbReference type="InterPro" id="IPR036249">
    <property type="entry name" value="Thioredoxin-like_sf"/>
</dbReference>
<protein>
    <submittedName>
        <fullName evidence="1">Uncharacterized protein</fullName>
    </submittedName>
</protein>
<evidence type="ECO:0000313" key="1">
    <source>
        <dbReference type="EMBL" id="NSL90106.1"/>
    </source>
</evidence>
<name>A0A3S1BFT8_9BACT</name>
<comment type="caution">
    <text evidence="1">The sequence shown here is derived from an EMBL/GenBank/DDBJ whole genome shotgun (WGS) entry which is preliminary data.</text>
</comment>
<dbReference type="EMBL" id="RIAR02000001">
    <property type="protein sequence ID" value="NSL90106.1"/>
    <property type="molecule type" value="Genomic_DNA"/>
</dbReference>
<evidence type="ECO:0000313" key="2">
    <source>
        <dbReference type="Proteomes" id="UP000281028"/>
    </source>
</evidence>
<proteinExistence type="predicted"/>
<dbReference type="PROSITE" id="PS51352">
    <property type="entry name" value="THIOREDOXIN_2"/>
    <property type="match status" value="1"/>
</dbReference>
<sequence length="451" mass="49463">MFLSLEKLSLLLAGSILAAISLSAQPGTVIGGKFAGRAGAKVSLSYWEEPGISPAVTMDTLLQRDTFCFRLPRYSRPLVFFYADAGAGNHFYGTVRMGDSVFIRFEEDTVIFSGGGAVACRAQYLAGRAQQHILPGGTAPEAMAACYRLRLTAAEKVLQFYRDSLSASQFQVIRANVLGETAGLLLSCLWKFPPDSTRPDRQAACYRQQIAPALPVIAATDTTVMAIRYLHFLLQRAEADCFLQQGAQFSDQGVYEWIKARYNGVLRDKLLAHQLLQGLAAGGQQDELALCARDYLSFVQHPGCRQLIASRYGVIRKGVRKGIPAPVFSLPDNNGRSWDLRTLSGKVVLLHFCDAGDPLLNTLTEIKPCFNKEEVVFFHIGRDVHSLVKYPGIPLQADGRLQELSEQYSISQYPALIIIGKNGQIYATRPPDPAADHGTALTNIIYAALLQ</sequence>
<accession>A0A3S1BFT8</accession>
<dbReference type="OrthoDB" id="644996at2"/>
<dbReference type="Proteomes" id="UP000281028">
    <property type="component" value="Unassembled WGS sequence"/>
</dbReference>
<organism evidence="1 2">
    <name type="scientific">Chitinophaga solisilvae</name>
    <dbReference type="NCBI Taxonomy" id="1233460"/>
    <lineage>
        <taxon>Bacteria</taxon>
        <taxon>Pseudomonadati</taxon>
        <taxon>Bacteroidota</taxon>
        <taxon>Chitinophagia</taxon>
        <taxon>Chitinophagales</taxon>
        <taxon>Chitinophagaceae</taxon>
        <taxon>Chitinophaga</taxon>
    </lineage>
</organism>
<dbReference type="AlphaFoldDB" id="A0A3S1BFT8"/>
<dbReference type="InterPro" id="IPR013766">
    <property type="entry name" value="Thioredoxin_domain"/>
</dbReference>
<dbReference type="SUPFAM" id="SSF52833">
    <property type="entry name" value="Thioredoxin-like"/>
    <property type="match status" value="1"/>
</dbReference>
<reference evidence="1" key="1">
    <citation type="submission" date="2020-05" db="EMBL/GenBank/DDBJ databases">
        <title>Chitinophaga laudate sp. nov., isolated from a tropical peat swamp.</title>
        <authorList>
            <person name="Goh C.B.S."/>
            <person name="Lee M.S."/>
            <person name="Parimannan S."/>
            <person name="Pasbakhsh P."/>
            <person name="Yule C.M."/>
            <person name="Rajandas H."/>
            <person name="Loke S."/>
            <person name="Croft L."/>
            <person name="Tan J.B.L."/>
        </authorList>
    </citation>
    <scope>NUCLEOTIDE SEQUENCE</scope>
    <source>
        <strain evidence="1">Mgbs1</strain>
    </source>
</reference>